<dbReference type="SUPFAM" id="SSF51322">
    <property type="entry name" value="Cyanovirin-N"/>
    <property type="match status" value="1"/>
</dbReference>
<keyword evidence="1" id="KW-0732">Signal</keyword>
<evidence type="ECO:0000313" key="2">
    <source>
        <dbReference type="EMBL" id="KAK6953257.1"/>
    </source>
</evidence>
<proteinExistence type="predicted"/>
<dbReference type="AlphaFoldDB" id="A0AAX6MLH4"/>
<gene>
    <name evidence="2" type="ORF">Daesc_005558</name>
</gene>
<sequence>MKTSCLILAGAFACHAVADGGYAKDCQNMALIQSDDTFSLRATCKAGNKSQCSILDVGKCYGTDAGILKAQDNLTIRTNGILADDLIVNDNGILKCFGNNADTPNDCAQRPLKSGCGSNRSLNALGYVLSFYGFAFLWT</sequence>
<dbReference type="InterPro" id="IPR036673">
    <property type="entry name" value="Cyanovirin-N_sf"/>
</dbReference>
<feature type="signal peptide" evidence="1">
    <location>
        <begin position="1"/>
        <end position="23"/>
    </location>
</feature>
<dbReference type="EMBL" id="JBANMG010000005">
    <property type="protein sequence ID" value="KAK6953257.1"/>
    <property type="molecule type" value="Genomic_DNA"/>
</dbReference>
<dbReference type="Proteomes" id="UP001369815">
    <property type="component" value="Unassembled WGS sequence"/>
</dbReference>
<reference evidence="2 3" key="1">
    <citation type="journal article" date="2024" name="Front Chem Biol">
        <title>Unveiling the potential of Daldinia eschscholtzii MFLUCC 19-0629 through bioactivity and bioinformatics studies for enhanced sustainable agriculture production.</title>
        <authorList>
            <person name="Brooks S."/>
            <person name="Weaver J.A."/>
            <person name="Klomchit A."/>
            <person name="Alharthi S.A."/>
            <person name="Onlamun T."/>
            <person name="Nurani R."/>
            <person name="Vong T.K."/>
            <person name="Alberti F."/>
            <person name="Greco C."/>
        </authorList>
    </citation>
    <scope>NUCLEOTIDE SEQUENCE [LARGE SCALE GENOMIC DNA]</scope>
    <source>
        <strain evidence="2">MFLUCC 19-0629</strain>
    </source>
</reference>
<evidence type="ECO:0000313" key="3">
    <source>
        <dbReference type="Proteomes" id="UP001369815"/>
    </source>
</evidence>
<protein>
    <recommendedName>
        <fullName evidence="4">Cyanovirin-N domain-containing protein</fullName>
    </recommendedName>
</protein>
<name>A0AAX6MLH4_9PEZI</name>
<organism evidence="2 3">
    <name type="scientific">Daldinia eschscholtzii</name>
    <dbReference type="NCBI Taxonomy" id="292717"/>
    <lineage>
        <taxon>Eukaryota</taxon>
        <taxon>Fungi</taxon>
        <taxon>Dikarya</taxon>
        <taxon>Ascomycota</taxon>
        <taxon>Pezizomycotina</taxon>
        <taxon>Sordariomycetes</taxon>
        <taxon>Xylariomycetidae</taxon>
        <taxon>Xylariales</taxon>
        <taxon>Hypoxylaceae</taxon>
        <taxon>Daldinia</taxon>
    </lineage>
</organism>
<evidence type="ECO:0000256" key="1">
    <source>
        <dbReference type="SAM" id="SignalP"/>
    </source>
</evidence>
<accession>A0AAX6MLH4</accession>
<evidence type="ECO:0008006" key="4">
    <source>
        <dbReference type="Google" id="ProtNLM"/>
    </source>
</evidence>
<comment type="caution">
    <text evidence="2">The sequence shown here is derived from an EMBL/GenBank/DDBJ whole genome shotgun (WGS) entry which is preliminary data.</text>
</comment>
<keyword evidence="3" id="KW-1185">Reference proteome</keyword>
<dbReference type="Gene3D" id="2.30.60.10">
    <property type="entry name" value="Cyanovirin-N"/>
    <property type="match status" value="1"/>
</dbReference>
<feature type="chain" id="PRO_5044016629" description="Cyanovirin-N domain-containing protein" evidence="1">
    <location>
        <begin position="24"/>
        <end position="139"/>
    </location>
</feature>